<keyword evidence="4" id="KW-0067">ATP-binding</keyword>
<keyword evidence="1" id="KW-0808">Transferase</keyword>
<protein>
    <recommendedName>
        <fullName evidence="9">AAA domain-containing protein</fullName>
    </recommendedName>
</protein>
<feature type="transmembrane region" description="Helical" evidence="8">
    <location>
        <begin position="63"/>
        <end position="82"/>
    </location>
</feature>
<dbReference type="InterPro" id="IPR027417">
    <property type="entry name" value="P-loop_NTPase"/>
</dbReference>
<keyword evidence="8" id="KW-0812">Transmembrane</keyword>
<dbReference type="GO" id="GO:0004713">
    <property type="term" value="F:protein tyrosine kinase activity"/>
    <property type="evidence" value="ECO:0007669"/>
    <property type="project" value="UniProtKB-KW"/>
</dbReference>
<dbReference type="Gene3D" id="3.40.50.300">
    <property type="entry name" value="P-loop containing nucleotide triphosphate hydrolases"/>
    <property type="match status" value="1"/>
</dbReference>
<feature type="coiled-coil region" evidence="6">
    <location>
        <begin position="381"/>
        <end position="494"/>
    </location>
</feature>
<evidence type="ECO:0000256" key="7">
    <source>
        <dbReference type="SAM" id="MobiDB-lite"/>
    </source>
</evidence>
<feature type="domain" description="AAA" evidence="9">
    <location>
        <begin position="607"/>
        <end position="731"/>
    </location>
</feature>
<feature type="region of interest" description="Disordered" evidence="7">
    <location>
        <begin position="308"/>
        <end position="339"/>
    </location>
</feature>
<evidence type="ECO:0000313" key="10">
    <source>
        <dbReference type="EMBL" id="EAQ81555.1"/>
    </source>
</evidence>
<keyword evidence="2" id="KW-0547">Nucleotide-binding</keyword>
<accession>A3ZP77</accession>
<evidence type="ECO:0000256" key="3">
    <source>
        <dbReference type="ARBA" id="ARBA00022777"/>
    </source>
</evidence>
<reference evidence="10 11" key="1">
    <citation type="submission" date="2006-02" db="EMBL/GenBank/DDBJ databases">
        <authorList>
            <person name="Amann R."/>
            <person name="Ferriera S."/>
            <person name="Johnson J."/>
            <person name="Kravitz S."/>
            <person name="Halpern A."/>
            <person name="Remington K."/>
            <person name="Beeson K."/>
            <person name="Tran B."/>
            <person name="Rogers Y.-H."/>
            <person name="Friedman R."/>
            <person name="Venter J.C."/>
        </authorList>
    </citation>
    <scope>NUCLEOTIDE SEQUENCE [LARGE SCALE GENOMIC DNA]</scope>
    <source>
        <strain evidence="10 11">DSM 3645</strain>
    </source>
</reference>
<dbReference type="Pfam" id="PF13614">
    <property type="entry name" value="AAA_31"/>
    <property type="match status" value="1"/>
</dbReference>
<dbReference type="InterPro" id="IPR005702">
    <property type="entry name" value="Wzc-like_C"/>
</dbReference>
<dbReference type="EMBL" id="AANZ01000004">
    <property type="protein sequence ID" value="EAQ81555.1"/>
    <property type="molecule type" value="Genomic_DNA"/>
</dbReference>
<evidence type="ECO:0000259" key="9">
    <source>
        <dbReference type="Pfam" id="PF13614"/>
    </source>
</evidence>
<dbReference type="CDD" id="cd05387">
    <property type="entry name" value="BY-kinase"/>
    <property type="match status" value="1"/>
</dbReference>
<evidence type="ECO:0000256" key="6">
    <source>
        <dbReference type="SAM" id="Coils"/>
    </source>
</evidence>
<name>A3ZP77_9BACT</name>
<dbReference type="PANTHER" id="PTHR32309:SF31">
    <property type="entry name" value="CAPSULAR EXOPOLYSACCHARIDE FAMILY"/>
    <property type="match status" value="1"/>
</dbReference>
<keyword evidence="3" id="KW-0418">Kinase</keyword>
<dbReference type="InterPro" id="IPR025669">
    <property type="entry name" value="AAA_dom"/>
</dbReference>
<evidence type="ECO:0000256" key="1">
    <source>
        <dbReference type="ARBA" id="ARBA00022679"/>
    </source>
</evidence>
<sequence length="795" mass="87892">MAIQPNSSQSDISSGPAQLTSRARNVSQESAAPYARRVLAAAPFDDSDDKIYVAAMHSIRRRWPLGAGIGLVLAIAASLGVWRMQRDVYRSSALVHIASDHTPLVFNTVDRAGRNPYEIFKSTQAQMITTRFVLNNALSQTQIAELPVVRNQIDPVKWLGSQLVITFPGEAEIMEISLQGEDPKILAKLVNSVVDSYLGEVVMADRNRRLNRLADLERQQDMQEDLIRKSGESISKLVEALGTSNEDQLTIAQQGVIADLNLTRNQLTKVRLTRIAAKAELGLLQSRLQAESEKSLVKEAAEAVAFRPLEEEAPMNGVPPDEAVGEAPPAEKSTANASQLRDLSKTLVVQALATDPEASPLLGKIDRLDAKAEMFETRFDEETAKAELPEIHSKLAELQEKLEARKAELQQELRAMRRGEVTYSAEDRIELLSMQIVLADEQEKELEKSLEKLDDEVRNFGRKSIVLEMERAKLAAHKRISERLTEEVLQLQVEINTDPRIRSLSTAVEPKSFEHQSKLPKAMAAGLACFLFPACGLIWLDIRKKRIGCMQDLDARLGVSILGAVPPTPRIGSLRRQSEILWREKLNDSISSIAATLIRKQQLENLKTVVITSAVSGEGKTTLASHLGMTLATGGHRVLLIDFDLRRPALDELFEVDSIPGICETLRGEVSWTAAVKPTEAAGLYLLPAGEWQGHVLEELAAHRMKGLFEEFRSQYDFVLVDTSPVIPVVDTRLVAQYADGALLSLMRDVSRIPQLESACEILQSYNVPILGAVLTGIETTSYHAKVRRTKTSTV</sequence>
<keyword evidence="8" id="KW-0472">Membrane</keyword>
<keyword evidence="8" id="KW-1133">Transmembrane helix</keyword>
<dbReference type="AlphaFoldDB" id="A3ZP77"/>
<evidence type="ECO:0000313" key="11">
    <source>
        <dbReference type="Proteomes" id="UP000004358"/>
    </source>
</evidence>
<dbReference type="OrthoDB" id="9775724at2"/>
<dbReference type="NCBIfam" id="TIGR01007">
    <property type="entry name" value="eps_fam"/>
    <property type="match status" value="1"/>
</dbReference>
<dbReference type="eggNOG" id="COG3206">
    <property type="taxonomic scope" value="Bacteria"/>
</dbReference>
<gene>
    <name evidence="10" type="ORF">DSM3645_28277</name>
</gene>
<keyword evidence="5" id="KW-0829">Tyrosine-protein kinase</keyword>
<feature type="region of interest" description="Disordered" evidence="7">
    <location>
        <begin position="1"/>
        <end position="28"/>
    </location>
</feature>
<organism evidence="10 11">
    <name type="scientific">Blastopirellula marina DSM 3645</name>
    <dbReference type="NCBI Taxonomy" id="314230"/>
    <lineage>
        <taxon>Bacteria</taxon>
        <taxon>Pseudomonadati</taxon>
        <taxon>Planctomycetota</taxon>
        <taxon>Planctomycetia</taxon>
        <taxon>Pirellulales</taxon>
        <taxon>Pirellulaceae</taxon>
        <taxon>Blastopirellula</taxon>
    </lineage>
</organism>
<dbReference type="GO" id="GO:0005524">
    <property type="term" value="F:ATP binding"/>
    <property type="evidence" value="ECO:0007669"/>
    <property type="project" value="UniProtKB-KW"/>
</dbReference>
<evidence type="ECO:0000256" key="5">
    <source>
        <dbReference type="ARBA" id="ARBA00023137"/>
    </source>
</evidence>
<dbReference type="SUPFAM" id="SSF52540">
    <property type="entry name" value="P-loop containing nucleoside triphosphate hydrolases"/>
    <property type="match status" value="1"/>
</dbReference>
<evidence type="ECO:0000256" key="2">
    <source>
        <dbReference type="ARBA" id="ARBA00022741"/>
    </source>
</evidence>
<dbReference type="HOGENOM" id="CLU_009912_2_1_0"/>
<proteinExistence type="predicted"/>
<dbReference type="Proteomes" id="UP000004358">
    <property type="component" value="Unassembled WGS sequence"/>
</dbReference>
<comment type="caution">
    <text evidence="10">The sequence shown here is derived from an EMBL/GenBank/DDBJ whole genome shotgun (WGS) entry which is preliminary data.</text>
</comment>
<dbReference type="InterPro" id="IPR050445">
    <property type="entry name" value="Bact_polysacc_biosynth/exp"/>
</dbReference>
<dbReference type="PANTHER" id="PTHR32309">
    <property type="entry name" value="TYROSINE-PROTEIN KINASE"/>
    <property type="match status" value="1"/>
</dbReference>
<keyword evidence="6" id="KW-0175">Coiled coil</keyword>
<evidence type="ECO:0000256" key="8">
    <source>
        <dbReference type="SAM" id="Phobius"/>
    </source>
</evidence>
<dbReference type="eggNOG" id="COG0489">
    <property type="taxonomic scope" value="Bacteria"/>
</dbReference>
<evidence type="ECO:0000256" key="4">
    <source>
        <dbReference type="ARBA" id="ARBA00022840"/>
    </source>
</evidence>
<dbReference type="STRING" id="314230.DSM3645_28277"/>